<dbReference type="Proteomes" id="UP000000768">
    <property type="component" value="Chromosome 2"/>
</dbReference>
<feature type="region of interest" description="Disordered" evidence="1">
    <location>
        <begin position="132"/>
        <end position="158"/>
    </location>
</feature>
<feature type="region of interest" description="Disordered" evidence="1">
    <location>
        <begin position="1"/>
        <end position="44"/>
    </location>
</feature>
<dbReference type="eggNOG" id="ENOG502R7QW">
    <property type="taxonomic scope" value="Eukaryota"/>
</dbReference>
<proteinExistence type="predicted"/>
<evidence type="ECO:0008006" key="4">
    <source>
        <dbReference type="Google" id="ProtNLM"/>
    </source>
</evidence>
<dbReference type="InterPro" id="IPR044593">
    <property type="entry name" value="FLZ8/MARD1"/>
</dbReference>
<dbReference type="HOGENOM" id="CLU_097701_0_0_1"/>
<dbReference type="AlphaFoldDB" id="C5XAF0"/>
<evidence type="ECO:0000256" key="1">
    <source>
        <dbReference type="SAM" id="MobiDB-lite"/>
    </source>
</evidence>
<dbReference type="KEGG" id="sbi:8081182"/>
<organism evidence="2 3">
    <name type="scientific">Sorghum bicolor</name>
    <name type="common">Sorghum</name>
    <name type="synonym">Sorghum vulgare</name>
    <dbReference type="NCBI Taxonomy" id="4558"/>
    <lineage>
        <taxon>Eukaryota</taxon>
        <taxon>Viridiplantae</taxon>
        <taxon>Streptophyta</taxon>
        <taxon>Embryophyta</taxon>
        <taxon>Tracheophyta</taxon>
        <taxon>Spermatophyta</taxon>
        <taxon>Magnoliopsida</taxon>
        <taxon>Liliopsida</taxon>
        <taxon>Poales</taxon>
        <taxon>Poaceae</taxon>
        <taxon>PACMAD clade</taxon>
        <taxon>Panicoideae</taxon>
        <taxon>Andropogonodae</taxon>
        <taxon>Andropogoneae</taxon>
        <taxon>Sorghinae</taxon>
        <taxon>Sorghum</taxon>
    </lineage>
</organism>
<name>C5XAF0_SORBI</name>
<dbReference type="STRING" id="4558.C5XAF0"/>
<gene>
    <name evidence="2" type="ORF">SORBI_3002G049600</name>
</gene>
<sequence length="295" mass="29445">MLKKASGRAAAAMGCGGDPPAPSCPTPKLTDGGTGTGTGRPASRLLSTRSFPSLFTDSAAMSAASVSVAELSRNAPCSSGGRNGSARSVGIGGSAAAAGLAGVLVAEEEEEAERGSCKNNRRVLLGMRLRVQLPPPTGRGPGGGGGGGGGDLPGSPIEFGVKNRDAQLALLSPVQRSPLSSAAARLARRSEVEEFAGEDYTCVIARGPNPKMTHIFEDRVVESPADAGAGAGAGGGGGGGDACCFLPSSCSGCKDAALLLPRGEKELCSNHQWNEGLLFGERAIGSLDSSVKLKP</sequence>
<feature type="compositionally biased region" description="Gly residues" evidence="1">
    <location>
        <begin position="139"/>
        <end position="152"/>
    </location>
</feature>
<dbReference type="EMBL" id="CM000761">
    <property type="protein sequence ID" value="EER98048.1"/>
    <property type="molecule type" value="Genomic_DNA"/>
</dbReference>
<protein>
    <recommendedName>
        <fullName evidence="4">FLZ-type domain-containing protein</fullName>
    </recommendedName>
</protein>
<dbReference type="InParanoid" id="C5XAF0"/>
<dbReference type="FunCoup" id="C5XAF0">
    <property type="interactions" value="792"/>
</dbReference>
<dbReference type="OrthoDB" id="696746at2759"/>
<dbReference type="Gramene" id="EER98048">
    <property type="protein sequence ID" value="EER98048"/>
    <property type="gene ID" value="SORBI_3002G049600"/>
</dbReference>
<reference evidence="3" key="2">
    <citation type="journal article" date="2018" name="Plant J.">
        <title>The Sorghum bicolor reference genome: improved assembly, gene annotations, a transcriptome atlas, and signatures of genome organization.</title>
        <authorList>
            <person name="McCormick R.F."/>
            <person name="Truong S.K."/>
            <person name="Sreedasyam A."/>
            <person name="Jenkins J."/>
            <person name="Shu S."/>
            <person name="Sims D."/>
            <person name="Kennedy M."/>
            <person name="Amirebrahimi M."/>
            <person name="Weers B.D."/>
            <person name="McKinley B."/>
            <person name="Mattison A."/>
            <person name="Morishige D.T."/>
            <person name="Grimwood J."/>
            <person name="Schmutz J."/>
            <person name="Mullet J.E."/>
        </authorList>
    </citation>
    <scope>NUCLEOTIDE SEQUENCE [LARGE SCALE GENOMIC DNA]</scope>
    <source>
        <strain evidence="3">cv. BTx623</strain>
    </source>
</reference>
<keyword evidence="3" id="KW-1185">Reference proteome</keyword>
<dbReference type="PANTHER" id="PTHR46443">
    <property type="entry name" value="FCS-LIKE ZINC FINGER 8"/>
    <property type="match status" value="1"/>
</dbReference>
<dbReference type="OMA" id="MTHIFDD"/>
<dbReference type="PANTHER" id="PTHR46443:SF6">
    <property type="entry name" value="OS07G0175300 PROTEIN"/>
    <property type="match status" value="1"/>
</dbReference>
<accession>C5XAF0</accession>
<reference evidence="2 3" key="1">
    <citation type="journal article" date="2009" name="Nature">
        <title>The Sorghum bicolor genome and the diversification of grasses.</title>
        <authorList>
            <person name="Paterson A.H."/>
            <person name="Bowers J.E."/>
            <person name="Bruggmann R."/>
            <person name="Dubchak I."/>
            <person name="Grimwood J."/>
            <person name="Gundlach H."/>
            <person name="Haberer G."/>
            <person name="Hellsten U."/>
            <person name="Mitros T."/>
            <person name="Poliakov A."/>
            <person name="Schmutz J."/>
            <person name="Spannagl M."/>
            <person name="Tang H."/>
            <person name="Wang X."/>
            <person name="Wicker T."/>
            <person name="Bharti A.K."/>
            <person name="Chapman J."/>
            <person name="Feltus F.A."/>
            <person name="Gowik U."/>
            <person name="Grigoriev I.V."/>
            <person name="Lyons E."/>
            <person name="Maher C.A."/>
            <person name="Martis M."/>
            <person name="Narechania A."/>
            <person name="Otillar R.P."/>
            <person name="Penning B.W."/>
            <person name="Salamov A.A."/>
            <person name="Wang Y."/>
            <person name="Zhang L."/>
            <person name="Carpita N.C."/>
            <person name="Freeling M."/>
            <person name="Gingle A.R."/>
            <person name="Hash C.T."/>
            <person name="Keller B."/>
            <person name="Klein P."/>
            <person name="Kresovich S."/>
            <person name="McCann M.C."/>
            <person name="Ming R."/>
            <person name="Peterson D.G."/>
            <person name="Mehboob-ur-Rahman"/>
            <person name="Ware D."/>
            <person name="Westhoff P."/>
            <person name="Mayer K.F."/>
            <person name="Messing J."/>
            <person name="Rokhsar D.S."/>
        </authorList>
    </citation>
    <scope>NUCLEOTIDE SEQUENCE [LARGE SCALE GENOMIC DNA]</scope>
    <source>
        <strain evidence="3">cv. BTx623</strain>
    </source>
</reference>
<evidence type="ECO:0000313" key="3">
    <source>
        <dbReference type="Proteomes" id="UP000000768"/>
    </source>
</evidence>
<evidence type="ECO:0000313" key="2">
    <source>
        <dbReference type="EMBL" id="EER98048.1"/>
    </source>
</evidence>